<evidence type="ECO:0000313" key="12">
    <source>
        <dbReference type="Proteomes" id="UP001338137"/>
    </source>
</evidence>
<dbReference type="InterPro" id="IPR009057">
    <property type="entry name" value="Homeodomain-like_sf"/>
</dbReference>
<name>A0ABU6FWS3_9BACL</name>
<dbReference type="SMART" id="SM00342">
    <property type="entry name" value="HTH_ARAC"/>
    <property type="match status" value="1"/>
</dbReference>
<keyword evidence="6" id="KW-0238">DNA-binding</keyword>
<dbReference type="RefSeq" id="WP_173226550.1">
    <property type="nucleotide sequence ID" value="NZ_JABMKZ010000040.1"/>
</dbReference>
<evidence type="ECO:0000313" key="11">
    <source>
        <dbReference type="EMBL" id="MEC0226355.1"/>
    </source>
</evidence>
<evidence type="ECO:0000256" key="5">
    <source>
        <dbReference type="ARBA" id="ARBA00023015"/>
    </source>
</evidence>
<dbReference type="Gene3D" id="3.40.50.2300">
    <property type="match status" value="1"/>
</dbReference>
<dbReference type="PANTHER" id="PTHR42713:SF3">
    <property type="entry name" value="TRANSCRIPTIONAL REGULATORY PROTEIN HPTR"/>
    <property type="match status" value="1"/>
</dbReference>
<keyword evidence="5" id="KW-0805">Transcription regulation</keyword>
<dbReference type="Pfam" id="PF00072">
    <property type="entry name" value="Response_reg"/>
    <property type="match status" value="1"/>
</dbReference>
<evidence type="ECO:0000256" key="6">
    <source>
        <dbReference type="ARBA" id="ARBA00023125"/>
    </source>
</evidence>
<evidence type="ECO:0000256" key="2">
    <source>
        <dbReference type="ARBA" id="ARBA00022490"/>
    </source>
</evidence>
<evidence type="ECO:0000259" key="10">
    <source>
        <dbReference type="PROSITE" id="PS50110"/>
    </source>
</evidence>
<keyword evidence="3 8" id="KW-0597">Phosphoprotein</keyword>
<dbReference type="PRINTS" id="PR00032">
    <property type="entry name" value="HTHARAC"/>
</dbReference>
<reference evidence="11 12" key="1">
    <citation type="submission" date="2023-03" db="EMBL/GenBank/DDBJ databases">
        <title>Bacillus Genome Sequencing.</title>
        <authorList>
            <person name="Dunlap C."/>
        </authorList>
    </citation>
    <scope>NUCLEOTIDE SEQUENCE [LARGE SCALE GENOMIC DNA]</scope>
    <source>
        <strain evidence="11 12">BD-533</strain>
    </source>
</reference>
<organism evidence="11 12">
    <name type="scientific">Paenibacillus alba</name>
    <dbReference type="NCBI Taxonomy" id="1197127"/>
    <lineage>
        <taxon>Bacteria</taxon>
        <taxon>Bacillati</taxon>
        <taxon>Bacillota</taxon>
        <taxon>Bacilli</taxon>
        <taxon>Bacillales</taxon>
        <taxon>Paenibacillaceae</taxon>
        <taxon>Paenibacillus</taxon>
    </lineage>
</organism>
<accession>A0ABU6FWS3</accession>
<dbReference type="InterPro" id="IPR020449">
    <property type="entry name" value="Tscrpt_reg_AraC-type_HTH"/>
</dbReference>
<dbReference type="PANTHER" id="PTHR42713">
    <property type="entry name" value="HISTIDINE KINASE-RELATED"/>
    <property type="match status" value="1"/>
</dbReference>
<dbReference type="SMART" id="SM00448">
    <property type="entry name" value="REC"/>
    <property type="match status" value="1"/>
</dbReference>
<keyword evidence="7" id="KW-0804">Transcription</keyword>
<gene>
    <name evidence="11" type="ORF">P4I72_04410</name>
</gene>
<feature type="modified residue" description="4-aspartylphosphate" evidence="8">
    <location>
        <position position="55"/>
    </location>
</feature>
<keyword evidence="4" id="KW-0902">Two-component regulatory system</keyword>
<keyword evidence="12" id="KW-1185">Reference proteome</keyword>
<dbReference type="InterPro" id="IPR001789">
    <property type="entry name" value="Sig_transdc_resp-reg_receiver"/>
</dbReference>
<dbReference type="InterPro" id="IPR011006">
    <property type="entry name" value="CheY-like_superfamily"/>
</dbReference>
<dbReference type="SUPFAM" id="SSF46689">
    <property type="entry name" value="Homeodomain-like"/>
    <property type="match status" value="2"/>
</dbReference>
<evidence type="ECO:0000256" key="7">
    <source>
        <dbReference type="ARBA" id="ARBA00023163"/>
    </source>
</evidence>
<dbReference type="PROSITE" id="PS01124">
    <property type="entry name" value="HTH_ARAC_FAMILY_2"/>
    <property type="match status" value="1"/>
</dbReference>
<dbReference type="PROSITE" id="PS50110">
    <property type="entry name" value="RESPONSE_REGULATORY"/>
    <property type="match status" value="1"/>
</dbReference>
<dbReference type="CDD" id="cd17536">
    <property type="entry name" value="REC_YesN-like"/>
    <property type="match status" value="1"/>
</dbReference>
<dbReference type="Pfam" id="PF12833">
    <property type="entry name" value="HTH_18"/>
    <property type="match status" value="1"/>
</dbReference>
<dbReference type="SUPFAM" id="SSF52172">
    <property type="entry name" value="CheY-like"/>
    <property type="match status" value="1"/>
</dbReference>
<dbReference type="Proteomes" id="UP001338137">
    <property type="component" value="Unassembled WGS sequence"/>
</dbReference>
<dbReference type="InterPro" id="IPR051552">
    <property type="entry name" value="HptR"/>
</dbReference>
<dbReference type="InterPro" id="IPR018062">
    <property type="entry name" value="HTH_AraC-typ_CS"/>
</dbReference>
<sequence length="344" mass="38764">MMTVVVVEDEPIVRMGLIALMEAEADGFQIVGEAEDGQQAIILARTYMPDIIITDIRMPVMDGLSFMAALRQEGISSSVIVVSGYGEFEYAQQAMRAGAADYLLKPINEDNLLPTLHALKEKIQREKSRIVHDNKEQLWSFKLSAKRLASSLWHLREAEIEEELNTLKHELIADRSSANDMERKLTGYLALLEDEFRSSAGQELPVPRGGEKNAQHFEAFSTQMYAAMGAIRGIRNWGYGKVIQAAIAYLEKHYGDSELTLTKLAYDLQVKPANFSHMFKSELGVPFSQYLIRLRMDKAAEQLSGSAKKVYEISASVGFPDYVHFSKMFKRHKGATPTEYRQKT</sequence>
<proteinExistence type="predicted"/>
<feature type="domain" description="HTH araC/xylS-type" evidence="9">
    <location>
        <begin position="244"/>
        <end position="343"/>
    </location>
</feature>
<evidence type="ECO:0000259" key="9">
    <source>
        <dbReference type="PROSITE" id="PS01124"/>
    </source>
</evidence>
<comment type="caution">
    <text evidence="11">The sequence shown here is derived from an EMBL/GenBank/DDBJ whole genome shotgun (WGS) entry which is preliminary data.</text>
</comment>
<evidence type="ECO:0000256" key="1">
    <source>
        <dbReference type="ARBA" id="ARBA00004496"/>
    </source>
</evidence>
<keyword evidence="2" id="KW-0963">Cytoplasm</keyword>
<dbReference type="PROSITE" id="PS00041">
    <property type="entry name" value="HTH_ARAC_FAMILY_1"/>
    <property type="match status" value="1"/>
</dbReference>
<comment type="subcellular location">
    <subcellularLocation>
        <location evidence="1">Cytoplasm</location>
    </subcellularLocation>
</comment>
<dbReference type="Gene3D" id="1.10.10.60">
    <property type="entry name" value="Homeodomain-like"/>
    <property type="match status" value="2"/>
</dbReference>
<evidence type="ECO:0000256" key="4">
    <source>
        <dbReference type="ARBA" id="ARBA00023012"/>
    </source>
</evidence>
<protein>
    <submittedName>
        <fullName evidence="11">Response regulator</fullName>
    </submittedName>
</protein>
<dbReference type="InterPro" id="IPR018060">
    <property type="entry name" value="HTH_AraC"/>
</dbReference>
<feature type="domain" description="Response regulatory" evidence="10">
    <location>
        <begin position="3"/>
        <end position="120"/>
    </location>
</feature>
<evidence type="ECO:0000256" key="8">
    <source>
        <dbReference type="PROSITE-ProRule" id="PRU00169"/>
    </source>
</evidence>
<evidence type="ECO:0000256" key="3">
    <source>
        <dbReference type="ARBA" id="ARBA00022553"/>
    </source>
</evidence>
<dbReference type="EMBL" id="JARLKY010000009">
    <property type="protein sequence ID" value="MEC0226355.1"/>
    <property type="molecule type" value="Genomic_DNA"/>
</dbReference>